<dbReference type="GO" id="GO:0016811">
    <property type="term" value="F:hydrolase activity, acting on carbon-nitrogen (but not peptide) bonds, in linear amides"/>
    <property type="evidence" value="ECO:0007669"/>
    <property type="project" value="InterPro"/>
</dbReference>
<dbReference type="InterPro" id="IPR023100">
    <property type="entry name" value="D-aminoacylase_insert_dom_sf"/>
</dbReference>
<gene>
    <name evidence="2" type="ORF">EDC18_10130</name>
</gene>
<proteinExistence type="predicted"/>
<accession>A0A4R3MNA9</accession>
<dbReference type="SUPFAM" id="SSF51338">
    <property type="entry name" value="Composite domain of metallo-dependent hydrolases"/>
    <property type="match status" value="1"/>
</dbReference>
<evidence type="ECO:0000259" key="1">
    <source>
        <dbReference type="Pfam" id="PF07969"/>
    </source>
</evidence>
<dbReference type="SUPFAM" id="SSF51556">
    <property type="entry name" value="Metallo-dependent hydrolases"/>
    <property type="match status" value="1"/>
</dbReference>
<dbReference type="Gene3D" id="2.30.40.10">
    <property type="entry name" value="Urease, subunit C, domain 1"/>
    <property type="match status" value="1"/>
</dbReference>
<evidence type="ECO:0000313" key="2">
    <source>
        <dbReference type="EMBL" id="TCT16735.1"/>
    </source>
</evidence>
<dbReference type="InterPro" id="IPR011059">
    <property type="entry name" value="Metal-dep_hydrolase_composite"/>
</dbReference>
<organism evidence="2 3">
    <name type="scientific">Natranaerovirga pectinivora</name>
    <dbReference type="NCBI Taxonomy" id="682400"/>
    <lineage>
        <taxon>Bacteria</taxon>
        <taxon>Bacillati</taxon>
        <taxon>Bacillota</taxon>
        <taxon>Clostridia</taxon>
        <taxon>Lachnospirales</taxon>
        <taxon>Natranaerovirgaceae</taxon>
        <taxon>Natranaerovirga</taxon>
    </lineage>
</organism>
<dbReference type="Gene3D" id="3.20.20.140">
    <property type="entry name" value="Metal-dependent hydrolases"/>
    <property type="match status" value="1"/>
</dbReference>
<dbReference type="Proteomes" id="UP000294902">
    <property type="component" value="Unassembled WGS sequence"/>
</dbReference>
<dbReference type="InterPro" id="IPR050378">
    <property type="entry name" value="Metallo-dep_Hydrolases_sf"/>
</dbReference>
<keyword evidence="3" id="KW-1185">Reference proteome</keyword>
<dbReference type="RefSeq" id="WP_132249071.1">
    <property type="nucleotide sequence ID" value="NZ_SMAL01000001.1"/>
</dbReference>
<comment type="caution">
    <text evidence="2">The sequence shown here is derived from an EMBL/GenBank/DDBJ whole genome shotgun (WGS) entry which is preliminary data.</text>
</comment>
<dbReference type="CDD" id="cd01297">
    <property type="entry name" value="D-aminoacylase"/>
    <property type="match status" value="1"/>
</dbReference>
<sequence length="530" mass="59701">MKTKIENAYIVDGTGMPGYLGEITIEDEKIKLISDHIDGIYDRIIDANGCVVAPGFIDTHSHSDLQILIDNYISPKIHQGITTEILGQDGISMAPLPIEYIEDWRKNIAGLDGESESINWEYKTTQGYFQELEKKGLITNVAYLVPHGNIRMEAIGLVDRKATKKEIQLMQDILQREMDSGAIGFSSGLIYIPCAYGDIEELIELNKIVAKNDGVFVVHQRSEANTILDSMEEIIEIGRQSRVKIHFSHFKICGKNNWNKMDKVLKIIDDAKKEGIFISFDQYPYTAGSTMLSVILPPWAHSGGTNKLLGRLIDNTIRKQLIKDILETNCDWDNFVEFAGLDGIYITSVKTEKNKSLIGKNLKEIGLIKNKDPLEAAFDLLVEEENGVGMIDYYGSEEHITKLLKRPEQNVCTDGLLGGKPHPRAYGAFPRVIGKYVMEEKVLRLEDAICKMTSKPAEVFKLEKRGKILSGYYADLVIFEKSEFRDIGTYTEPDRYPKGLKLVMVNGNIVLEGNTEFRVISGHCIKKPKR</sequence>
<dbReference type="AlphaFoldDB" id="A0A4R3MNA9"/>
<dbReference type="InterPro" id="IPR032466">
    <property type="entry name" value="Metal_Hydrolase"/>
</dbReference>
<feature type="domain" description="Amidohydrolase 3" evidence="1">
    <location>
        <begin position="43"/>
        <end position="188"/>
    </location>
</feature>
<dbReference type="GO" id="GO:0005829">
    <property type="term" value="C:cytosol"/>
    <property type="evidence" value="ECO:0007669"/>
    <property type="project" value="TreeGrafter"/>
</dbReference>
<dbReference type="Pfam" id="PF07969">
    <property type="entry name" value="Amidohydro_3"/>
    <property type="match status" value="2"/>
</dbReference>
<dbReference type="Gene3D" id="3.30.1490.130">
    <property type="entry name" value="D-aminoacylase. Domain 3"/>
    <property type="match status" value="1"/>
</dbReference>
<dbReference type="PANTHER" id="PTHR11647">
    <property type="entry name" value="HYDRANTOINASE/DIHYDROPYRIMIDINASE FAMILY MEMBER"/>
    <property type="match status" value="1"/>
</dbReference>
<protein>
    <submittedName>
        <fullName evidence="2">N-acyl-D-amino-acid deacylase</fullName>
    </submittedName>
</protein>
<name>A0A4R3MNA9_9FIRM</name>
<evidence type="ECO:0000313" key="3">
    <source>
        <dbReference type="Proteomes" id="UP000294902"/>
    </source>
</evidence>
<dbReference type="OrthoDB" id="9775607at2"/>
<reference evidence="2 3" key="1">
    <citation type="submission" date="2019-03" db="EMBL/GenBank/DDBJ databases">
        <title>Genomic Encyclopedia of Type Strains, Phase IV (KMG-IV): sequencing the most valuable type-strain genomes for metagenomic binning, comparative biology and taxonomic classification.</title>
        <authorList>
            <person name="Goeker M."/>
        </authorList>
    </citation>
    <scope>NUCLEOTIDE SEQUENCE [LARGE SCALE GENOMIC DNA]</scope>
    <source>
        <strain evidence="2 3">DSM 24629</strain>
    </source>
</reference>
<feature type="domain" description="Amidohydrolase 3" evidence="1">
    <location>
        <begin position="420"/>
        <end position="510"/>
    </location>
</feature>
<dbReference type="GO" id="GO:0016812">
    <property type="term" value="F:hydrolase activity, acting on carbon-nitrogen (but not peptide) bonds, in cyclic amides"/>
    <property type="evidence" value="ECO:0007669"/>
    <property type="project" value="TreeGrafter"/>
</dbReference>
<dbReference type="EMBL" id="SMAL01000001">
    <property type="protein sequence ID" value="TCT16735.1"/>
    <property type="molecule type" value="Genomic_DNA"/>
</dbReference>
<dbReference type="InterPro" id="IPR013108">
    <property type="entry name" value="Amidohydro_3"/>
</dbReference>
<dbReference type="PANTHER" id="PTHR11647:SF1">
    <property type="entry name" value="COLLAPSIN RESPONSE MEDIATOR PROTEIN"/>
    <property type="match status" value="1"/>
</dbReference>